<gene>
    <name evidence="1" type="ORF">C8N43_3828</name>
</gene>
<dbReference type="EMBL" id="QBKS01000003">
    <property type="protein sequence ID" value="PTX53785.1"/>
    <property type="molecule type" value="Genomic_DNA"/>
</dbReference>
<name>A0A2T6BCI5_9RHOB</name>
<comment type="caution">
    <text evidence="1">The sequence shown here is derived from an EMBL/GenBank/DDBJ whole genome shotgun (WGS) entry which is preliminary data.</text>
</comment>
<dbReference type="Gene3D" id="3.40.50.300">
    <property type="entry name" value="P-loop containing nucleotide triphosphate hydrolases"/>
    <property type="match status" value="1"/>
</dbReference>
<reference evidence="1 2" key="1">
    <citation type="submission" date="2018-04" db="EMBL/GenBank/DDBJ databases">
        <title>Genomic Encyclopedia of Archaeal and Bacterial Type Strains, Phase II (KMG-II): from individual species to whole genera.</title>
        <authorList>
            <person name="Goeker M."/>
        </authorList>
    </citation>
    <scope>NUCLEOTIDE SEQUENCE [LARGE SCALE GENOMIC DNA]</scope>
    <source>
        <strain evidence="1 2">DSM 100977</strain>
    </source>
</reference>
<keyword evidence="1" id="KW-0418">Kinase</keyword>
<proteinExistence type="predicted"/>
<dbReference type="Pfam" id="PF13671">
    <property type="entry name" value="AAA_33"/>
    <property type="match status" value="1"/>
</dbReference>
<dbReference type="OrthoDB" id="531205at2"/>
<keyword evidence="1" id="KW-0808">Transferase</keyword>
<dbReference type="AlphaFoldDB" id="A0A2T6BCI5"/>
<evidence type="ECO:0000313" key="2">
    <source>
        <dbReference type="Proteomes" id="UP000243978"/>
    </source>
</evidence>
<protein>
    <submittedName>
        <fullName evidence="1">Putative kinase</fullName>
    </submittedName>
</protein>
<keyword evidence="2" id="KW-1185">Reference proteome</keyword>
<dbReference type="GO" id="GO:0016301">
    <property type="term" value="F:kinase activity"/>
    <property type="evidence" value="ECO:0007669"/>
    <property type="project" value="UniProtKB-KW"/>
</dbReference>
<sequence length="161" mass="17380">MAQTSPMLHMVCGKIAAGKSTLCAKLGASAGPIVISEDDWLGALFADQMKDGADFMRCSAKLRTAMVPHVSALLTAGLTVVLDFAANTVAQRKWMLDVARASHAGHQLHYLDVSDAVCLERLRARNAEGHHAFAATEAQFRRFTALFVPPTEDEGLNIVHH</sequence>
<accession>A0A2T6BCI5</accession>
<organism evidence="1 2">
    <name type="scientific">Litoreibacter ponti</name>
    <dbReference type="NCBI Taxonomy" id="1510457"/>
    <lineage>
        <taxon>Bacteria</taxon>
        <taxon>Pseudomonadati</taxon>
        <taxon>Pseudomonadota</taxon>
        <taxon>Alphaproteobacteria</taxon>
        <taxon>Rhodobacterales</taxon>
        <taxon>Roseobacteraceae</taxon>
        <taxon>Litoreibacter</taxon>
    </lineage>
</organism>
<dbReference type="InterPro" id="IPR027417">
    <property type="entry name" value="P-loop_NTPase"/>
</dbReference>
<evidence type="ECO:0000313" key="1">
    <source>
        <dbReference type="EMBL" id="PTX53785.1"/>
    </source>
</evidence>
<dbReference type="SUPFAM" id="SSF52540">
    <property type="entry name" value="P-loop containing nucleoside triphosphate hydrolases"/>
    <property type="match status" value="1"/>
</dbReference>
<dbReference type="Proteomes" id="UP000243978">
    <property type="component" value="Unassembled WGS sequence"/>
</dbReference>